<keyword evidence="4" id="KW-1185">Reference proteome</keyword>
<dbReference type="RefSeq" id="WP_072991909.1">
    <property type="nucleotide sequence ID" value="NZ_FQYU01000002.1"/>
</dbReference>
<name>A0A1M6G8G9_9FLAO</name>
<dbReference type="InterPro" id="IPR024311">
    <property type="entry name" value="Lipocalin-like"/>
</dbReference>
<keyword evidence="1" id="KW-0732">Signal</keyword>
<accession>A0A1M6G8G9</accession>
<evidence type="ECO:0000313" key="3">
    <source>
        <dbReference type="EMBL" id="SHJ06202.1"/>
    </source>
</evidence>
<gene>
    <name evidence="3" type="ORF">SAMN04488513_102717</name>
</gene>
<evidence type="ECO:0000256" key="1">
    <source>
        <dbReference type="SAM" id="SignalP"/>
    </source>
</evidence>
<sequence>MKSLQPFFAPIFLSLLILTACSNDDDAPQAEPTPEELLTETGKWYIEYMENEIMDDCDKRTSYEFKGNTNTEIWYYTDDTSSDCQIAYTKTNNFEWLSDTQLRVLDDDYPYELTIKSISETEMTADFYSIVNDETKEMVFDKNPGEG</sequence>
<organism evidence="3 4">
    <name type="scientific">Pseudozobellia thermophila</name>
    <dbReference type="NCBI Taxonomy" id="192903"/>
    <lineage>
        <taxon>Bacteria</taxon>
        <taxon>Pseudomonadati</taxon>
        <taxon>Bacteroidota</taxon>
        <taxon>Flavobacteriia</taxon>
        <taxon>Flavobacteriales</taxon>
        <taxon>Flavobacteriaceae</taxon>
        <taxon>Pseudozobellia</taxon>
    </lineage>
</organism>
<protein>
    <submittedName>
        <fullName evidence="3">Lipocalin-like domain-containing protein</fullName>
    </submittedName>
</protein>
<dbReference type="Proteomes" id="UP000184543">
    <property type="component" value="Unassembled WGS sequence"/>
</dbReference>
<dbReference type="OrthoDB" id="1441559at2"/>
<feature type="chain" id="PRO_5009917636" evidence="1">
    <location>
        <begin position="23"/>
        <end position="147"/>
    </location>
</feature>
<feature type="signal peptide" evidence="1">
    <location>
        <begin position="1"/>
        <end position="22"/>
    </location>
</feature>
<dbReference type="AlphaFoldDB" id="A0A1M6G8G9"/>
<evidence type="ECO:0000259" key="2">
    <source>
        <dbReference type="Pfam" id="PF13648"/>
    </source>
</evidence>
<dbReference type="Pfam" id="PF13648">
    <property type="entry name" value="Lipocalin_4"/>
    <property type="match status" value="1"/>
</dbReference>
<reference evidence="4" key="1">
    <citation type="submission" date="2016-11" db="EMBL/GenBank/DDBJ databases">
        <authorList>
            <person name="Varghese N."/>
            <person name="Submissions S."/>
        </authorList>
    </citation>
    <scope>NUCLEOTIDE SEQUENCE [LARGE SCALE GENOMIC DNA]</scope>
    <source>
        <strain evidence="4">DSM 19858</strain>
    </source>
</reference>
<dbReference type="PROSITE" id="PS51257">
    <property type="entry name" value="PROKAR_LIPOPROTEIN"/>
    <property type="match status" value="1"/>
</dbReference>
<evidence type="ECO:0000313" key="4">
    <source>
        <dbReference type="Proteomes" id="UP000184543"/>
    </source>
</evidence>
<feature type="domain" description="Lipocalin-like" evidence="2">
    <location>
        <begin position="41"/>
        <end position="124"/>
    </location>
</feature>
<dbReference type="EMBL" id="FQYU01000002">
    <property type="protein sequence ID" value="SHJ06202.1"/>
    <property type="molecule type" value="Genomic_DNA"/>
</dbReference>
<proteinExistence type="predicted"/>